<comment type="caution">
    <text evidence="2">The sequence shown here is derived from an EMBL/GenBank/DDBJ whole genome shotgun (WGS) entry which is preliminary data.</text>
</comment>
<evidence type="ECO:0000313" key="2">
    <source>
        <dbReference type="EMBL" id="MCY9692604.1"/>
    </source>
</evidence>
<dbReference type="EMBL" id="JAMDMX010000016">
    <property type="protein sequence ID" value="MCY9692604.1"/>
    <property type="molecule type" value="Genomic_DNA"/>
</dbReference>
<sequence>MASDNKQDELREFETESVQPETSEQFYPASYPQAFPYPYGYAVPQAYGWVPAYDPRGFGFPGLPGFGMTPGAPGTGMTPGFPGTGMTPGTPGAGMTPGTPGAGMSPGFPGSGMTPGFPGSGMTPGFPGSGMSPGFPGSGMSPGFPGSGMSPGFPGSGMSPGFPDPPFPGQPGFPGQQQGGEQAPTSAPPAYTPQKPFKSEGASAYAVDPGSIRRCLFNFTYVWLSNGQQFWYFPTFVGRNSIAGFRWTGFSWMYFGIDLRFIDSFTC</sequence>
<feature type="compositionally biased region" description="Basic and acidic residues" evidence="1">
    <location>
        <begin position="1"/>
        <end position="14"/>
    </location>
</feature>
<evidence type="ECO:0008006" key="4">
    <source>
        <dbReference type="Google" id="ProtNLM"/>
    </source>
</evidence>
<evidence type="ECO:0000313" key="3">
    <source>
        <dbReference type="Proteomes" id="UP001527099"/>
    </source>
</evidence>
<feature type="compositionally biased region" description="Polar residues" evidence="1">
    <location>
        <begin position="16"/>
        <end position="25"/>
    </location>
</feature>
<gene>
    <name evidence="2" type="ORF">M5X19_06795</name>
</gene>
<proteinExistence type="predicted"/>
<feature type="region of interest" description="Disordered" evidence="1">
    <location>
        <begin position="113"/>
        <end position="194"/>
    </location>
</feature>
<protein>
    <recommendedName>
        <fullName evidence="4">Transporter</fullName>
    </recommendedName>
</protein>
<name>A0ABT4G8Z7_9BACL</name>
<feature type="compositionally biased region" description="Pro residues" evidence="1">
    <location>
        <begin position="162"/>
        <end position="171"/>
    </location>
</feature>
<dbReference type="Proteomes" id="UP001527099">
    <property type="component" value="Unassembled WGS sequence"/>
</dbReference>
<evidence type="ECO:0000256" key="1">
    <source>
        <dbReference type="SAM" id="MobiDB-lite"/>
    </source>
</evidence>
<accession>A0ABT4G8Z7</accession>
<keyword evidence="3" id="KW-1185">Reference proteome</keyword>
<feature type="region of interest" description="Disordered" evidence="1">
    <location>
        <begin position="1"/>
        <end position="25"/>
    </location>
</feature>
<reference evidence="2 3" key="1">
    <citation type="submission" date="2022-05" db="EMBL/GenBank/DDBJ databases">
        <title>Genome Sequencing of Bee-Associated Microbes.</title>
        <authorList>
            <person name="Dunlap C."/>
        </authorList>
    </citation>
    <scope>NUCLEOTIDE SEQUENCE [LARGE SCALE GENOMIC DNA]</scope>
    <source>
        <strain evidence="2 3">NRRL B-14421</strain>
    </source>
</reference>
<organism evidence="2 3">
    <name type="scientific">Paenibacillus alginolyticus</name>
    <dbReference type="NCBI Taxonomy" id="59839"/>
    <lineage>
        <taxon>Bacteria</taxon>
        <taxon>Bacillati</taxon>
        <taxon>Bacillota</taxon>
        <taxon>Bacilli</taxon>
        <taxon>Bacillales</taxon>
        <taxon>Paenibacillaceae</taxon>
        <taxon>Paenibacillus</taxon>
    </lineage>
</organism>
<feature type="compositionally biased region" description="Low complexity" evidence="1">
    <location>
        <begin position="113"/>
        <end position="161"/>
    </location>
</feature>
<dbReference type="RefSeq" id="WP_268614134.1">
    <property type="nucleotide sequence ID" value="NZ_JAMDMX010000016.1"/>
</dbReference>